<dbReference type="InterPro" id="IPR010610">
    <property type="entry name" value="EryCIII-like_C"/>
</dbReference>
<dbReference type="PANTHER" id="PTHR48050">
    <property type="entry name" value="STEROL 3-BETA-GLUCOSYLTRANSFERASE"/>
    <property type="match status" value="1"/>
</dbReference>
<sequence length="266" mass="29468">MPWSPTARFPYPLAAMTKLTIGLIHLLKCQGLGDVINNFRARILGLDPISKIWAPGFVSRLLTGYCFLKQNPHYDSSPDLKAFLESGPIPIYIGLCSIVVDKAEELTANLLEEIKWGAKGLFLIGDVPDECLFDHVSCVLHHRGDGTTAAGLVHGKPTVIMPFFGDQSFWERLVARIGAGPCPVPIRQLMSMRLAEAIKFALKPETCLKAKQIAHGFENERGDENAAKAFHEYMDVDRLKCSLIPERAAMWNLEAEIRLSGLLLSL</sequence>
<accession>A0A8E2E0B5</accession>
<evidence type="ECO:0000313" key="2">
    <source>
        <dbReference type="EMBL" id="OCK74848.1"/>
    </source>
</evidence>
<keyword evidence="2" id="KW-0808">Transferase</keyword>
<dbReference type="SUPFAM" id="SSF53756">
    <property type="entry name" value="UDP-Glycosyltransferase/glycogen phosphorylase"/>
    <property type="match status" value="1"/>
</dbReference>
<dbReference type="InterPro" id="IPR050426">
    <property type="entry name" value="Glycosyltransferase_28"/>
</dbReference>
<evidence type="ECO:0000259" key="1">
    <source>
        <dbReference type="Pfam" id="PF06722"/>
    </source>
</evidence>
<dbReference type="OrthoDB" id="3937835at2759"/>
<dbReference type="EMBL" id="KV745403">
    <property type="protein sequence ID" value="OCK74848.1"/>
    <property type="molecule type" value="Genomic_DNA"/>
</dbReference>
<dbReference type="Gene3D" id="3.40.50.2000">
    <property type="entry name" value="Glycogen Phosphorylase B"/>
    <property type="match status" value="2"/>
</dbReference>
<protein>
    <submittedName>
        <fullName evidence="2">Glycosyltransferase family 1 protein</fullName>
    </submittedName>
</protein>
<organism evidence="2 3">
    <name type="scientific">Lepidopterella palustris CBS 459.81</name>
    <dbReference type="NCBI Taxonomy" id="1314670"/>
    <lineage>
        <taxon>Eukaryota</taxon>
        <taxon>Fungi</taxon>
        <taxon>Dikarya</taxon>
        <taxon>Ascomycota</taxon>
        <taxon>Pezizomycotina</taxon>
        <taxon>Dothideomycetes</taxon>
        <taxon>Pleosporomycetidae</taxon>
        <taxon>Mytilinidiales</taxon>
        <taxon>Argynnaceae</taxon>
        <taxon>Lepidopterella</taxon>
    </lineage>
</organism>
<dbReference type="GO" id="GO:0016757">
    <property type="term" value="F:glycosyltransferase activity"/>
    <property type="evidence" value="ECO:0007669"/>
    <property type="project" value="UniProtKB-ARBA"/>
</dbReference>
<dbReference type="Proteomes" id="UP000250266">
    <property type="component" value="Unassembled WGS sequence"/>
</dbReference>
<feature type="domain" description="Erythromycin biosynthesis protein CIII-like C-terminal" evidence="1">
    <location>
        <begin position="120"/>
        <end position="204"/>
    </location>
</feature>
<dbReference type="AlphaFoldDB" id="A0A8E2E0B5"/>
<name>A0A8E2E0B5_9PEZI</name>
<dbReference type="Pfam" id="PF06722">
    <property type="entry name" value="EryCIII-like_C"/>
    <property type="match status" value="1"/>
</dbReference>
<dbReference type="PANTHER" id="PTHR48050:SF13">
    <property type="entry name" value="STEROL 3-BETA-GLUCOSYLTRANSFERASE UGT80A2"/>
    <property type="match status" value="1"/>
</dbReference>
<proteinExistence type="predicted"/>
<evidence type="ECO:0000313" key="3">
    <source>
        <dbReference type="Proteomes" id="UP000250266"/>
    </source>
</evidence>
<gene>
    <name evidence="2" type="ORF">K432DRAFT_420111</name>
</gene>
<keyword evidence="3" id="KW-1185">Reference proteome</keyword>
<reference evidence="2 3" key="1">
    <citation type="journal article" date="2016" name="Nat. Commun.">
        <title>Ectomycorrhizal ecology is imprinted in the genome of the dominant symbiotic fungus Cenococcum geophilum.</title>
        <authorList>
            <consortium name="DOE Joint Genome Institute"/>
            <person name="Peter M."/>
            <person name="Kohler A."/>
            <person name="Ohm R.A."/>
            <person name="Kuo A."/>
            <person name="Krutzmann J."/>
            <person name="Morin E."/>
            <person name="Arend M."/>
            <person name="Barry K.W."/>
            <person name="Binder M."/>
            <person name="Choi C."/>
            <person name="Clum A."/>
            <person name="Copeland A."/>
            <person name="Grisel N."/>
            <person name="Haridas S."/>
            <person name="Kipfer T."/>
            <person name="LaButti K."/>
            <person name="Lindquist E."/>
            <person name="Lipzen A."/>
            <person name="Maire R."/>
            <person name="Meier B."/>
            <person name="Mihaltcheva S."/>
            <person name="Molinier V."/>
            <person name="Murat C."/>
            <person name="Poggeler S."/>
            <person name="Quandt C.A."/>
            <person name="Sperisen C."/>
            <person name="Tritt A."/>
            <person name="Tisserant E."/>
            <person name="Crous P.W."/>
            <person name="Henrissat B."/>
            <person name="Nehls U."/>
            <person name="Egli S."/>
            <person name="Spatafora J.W."/>
            <person name="Grigoriev I.V."/>
            <person name="Martin F.M."/>
        </authorList>
    </citation>
    <scope>NUCLEOTIDE SEQUENCE [LARGE SCALE GENOMIC DNA]</scope>
    <source>
        <strain evidence="2 3">CBS 459.81</strain>
    </source>
</reference>